<protein>
    <submittedName>
        <fullName evidence="2">Uncharacterized protein</fullName>
    </submittedName>
</protein>
<dbReference type="Proteomes" id="UP000559256">
    <property type="component" value="Unassembled WGS sequence"/>
</dbReference>
<dbReference type="AlphaFoldDB" id="A0A8H5LQQ8"/>
<dbReference type="EMBL" id="JAACJM010000025">
    <property type="protein sequence ID" value="KAF5366052.1"/>
    <property type="molecule type" value="Genomic_DNA"/>
</dbReference>
<evidence type="ECO:0000256" key="1">
    <source>
        <dbReference type="SAM" id="MobiDB-lite"/>
    </source>
</evidence>
<feature type="region of interest" description="Disordered" evidence="1">
    <location>
        <begin position="1"/>
        <end position="42"/>
    </location>
</feature>
<reference evidence="2 3" key="1">
    <citation type="journal article" date="2020" name="ISME J.">
        <title>Uncovering the hidden diversity of litter-decomposition mechanisms in mushroom-forming fungi.</title>
        <authorList>
            <person name="Floudas D."/>
            <person name="Bentzer J."/>
            <person name="Ahren D."/>
            <person name="Johansson T."/>
            <person name="Persson P."/>
            <person name="Tunlid A."/>
        </authorList>
    </citation>
    <scope>NUCLEOTIDE SEQUENCE [LARGE SCALE GENOMIC DNA]</scope>
    <source>
        <strain evidence="2 3">CBS 291.85</strain>
    </source>
</reference>
<proteinExistence type="predicted"/>
<keyword evidence="3" id="KW-1185">Reference proteome</keyword>
<comment type="caution">
    <text evidence="2">The sequence shown here is derived from an EMBL/GenBank/DDBJ whole genome shotgun (WGS) entry which is preliminary data.</text>
</comment>
<evidence type="ECO:0000313" key="3">
    <source>
        <dbReference type="Proteomes" id="UP000559256"/>
    </source>
</evidence>
<sequence length="168" mass="18825">MKERQEVVGGPQAAPADDFQQKSDEIDDDAKRKLRVRPNPTNSKPTNFCRFYASQATLVAPTTDSTNWPTTGSNVEIGDKFTHSVFLTCTTVPSIIYHTAALLSPPALYVKLGRIRIRTSSVISLWTRIRRTVLPCARQVTQYYSSSIVSSSSVVDFARRKMFYMALD</sequence>
<name>A0A8H5LQQ8_9AGAR</name>
<organism evidence="2 3">
    <name type="scientific">Tetrapyrgos nigripes</name>
    <dbReference type="NCBI Taxonomy" id="182062"/>
    <lineage>
        <taxon>Eukaryota</taxon>
        <taxon>Fungi</taxon>
        <taxon>Dikarya</taxon>
        <taxon>Basidiomycota</taxon>
        <taxon>Agaricomycotina</taxon>
        <taxon>Agaricomycetes</taxon>
        <taxon>Agaricomycetidae</taxon>
        <taxon>Agaricales</taxon>
        <taxon>Marasmiineae</taxon>
        <taxon>Marasmiaceae</taxon>
        <taxon>Tetrapyrgos</taxon>
    </lineage>
</organism>
<accession>A0A8H5LQQ8</accession>
<evidence type="ECO:0000313" key="2">
    <source>
        <dbReference type="EMBL" id="KAF5366052.1"/>
    </source>
</evidence>
<gene>
    <name evidence="2" type="ORF">D9758_006602</name>
</gene>